<feature type="region of interest" description="Disordered" evidence="1">
    <location>
        <begin position="577"/>
        <end position="638"/>
    </location>
</feature>
<evidence type="ECO:0000313" key="2">
    <source>
        <dbReference type="EMBL" id="SOV77818.1"/>
    </source>
</evidence>
<evidence type="ECO:0000256" key="1">
    <source>
        <dbReference type="SAM" id="MobiDB-lite"/>
    </source>
</evidence>
<protein>
    <submittedName>
        <fullName evidence="2">Uncharacterized protein</fullName>
    </submittedName>
</protein>
<proteinExistence type="predicted"/>
<name>A0A2P9D9Z9_PLARE</name>
<dbReference type="OrthoDB" id="6093641at2759"/>
<feature type="region of interest" description="Disordered" evidence="1">
    <location>
        <begin position="498"/>
        <end position="531"/>
    </location>
</feature>
<sequence>MIGINHDFLSANFVGYPMEEKKTLCYQDFNINKKRTSPLKYNNFNNYEYLKELDDLREYKRITSQKIKKYESSIYSYKNQLRNVNKKKLDGGKINLKLINIFVNNICDIIEYLCSDINKSVLSVLPFIHTILNTSPIRDKKIYQCSKLIHITLTQLKCKNVVNDKDEILREENEKDYDLRTHKLDDLEWLACETNDKGWLAISDRWETCPKDLKWLCVKRNNRSWILYRHIWENSSDDLKYIAILFDDKKWLHLYKIWKLIPLSLKFKAINSRDVNICKPSLSEIIFNDIYSNNIYNNDIYNKDIYNKDIYNKDIYNKDIYNKDIYNNDIYNDKKFVNINSYDSSSIKNNYRTSSMMGNYYLRYNNMNMYKNYMDKNILSSKLYENMQKREDALEESLKYDLYKAQKKKKADDSNKDEHILKHTNTKKGVTQKGADNLNDKLLMSKEIEKDKKENESFKKFMISSDNCKNGIIHSIHAYKEGKEKQNDADSRVVIQKGMSKSVLHEEGEVIKKKEEDQKNEKDDKDDRWDDKRGILSHKQLDINIINNRLNSKFTLKKGCKENFIKNMLFNKINVQQKVDTDDDDDNDDDDNDDDDDDNDDNDYNDDDDNNNNNNNNSNKYEEKNKSNDEKKKQVDKNDIPEYTISEINILKNEDIKINKTNKQKIQLLGKKESEKGKNKEIEKTMNNIQKKKLPSLKNLLKMKEEYYFKKFSKMIKKKSILEECVSSIQKKQTSKCIENFDENSSDEFIDTKHSNSIKCDEKISKRTVPLVLNKLSKIKLHNTKKFPILIKKQNFKEHIINIKEKDALKTNKKSTNNLYLENILLKRNGNKHILKTGMSNDIQDVVRKETLLMGEFFKSEDINEREIEINKEQKDEDIKKEHQGMVTNYFTDLLNAFNFVNTPKEVGSFFDLKNKEDKTLLDDNLIRKNCASREHDKSDDEKEHSLEKANNNRDVMKLHIEPMNSEMIMEGNNINDENIKKDNIIPNNSINMQENKLQYIKTLRSLTLNKFPIKNNLKGYTIKKELLTNIKKKNNEEKWISMESAESKLNQSKNQSNSYICKDPILHFYTNKNKSSFLKDPSDSFMENNHSNILQKVLDSDLSNFNNMNKKKMIADEIAKHTNASLYITVKRKVSQSSLTNSSKIIPKIKEKPKLSF</sequence>
<feature type="compositionally biased region" description="Acidic residues" evidence="1">
    <location>
        <begin position="581"/>
        <end position="610"/>
    </location>
</feature>
<dbReference type="AlphaFoldDB" id="A0A2P9D9Z9"/>
<dbReference type="VEuPathDB" id="PlasmoDB:PRCDC_0715800"/>
<feature type="compositionally biased region" description="Basic and acidic residues" evidence="1">
    <location>
        <begin position="408"/>
        <end position="421"/>
    </location>
</feature>
<reference evidence="2 3" key="1">
    <citation type="submission" date="2016-09" db="EMBL/GenBank/DDBJ databases">
        <authorList>
            <consortium name="Pathogen Informatics"/>
        </authorList>
    </citation>
    <scope>NUCLEOTIDE SEQUENCE [LARGE SCALE GENOMIC DNA]</scope>
</reference>
<organism evidence="2 3">
    <name type="scientific">Plasmodium reichenowi</name>
    <dbReference type="NCBI Taxonomy" id="5854"/>
    <lineage>
        <taxon>Eukaryota</taxon>
        <taxon>Sar</taxon>
        <taxon>Alveolata</taxon>
        <taxon>Apicomplexa</taxon>
        <taxon>Aconoidasida</taxon>
        <taxon>Haemosporida</taxon>
        <taxon>Plasmodiidae</taxon>
        <taxon>Plasmodium</taxon>
        <taxon>Plasmodium (Laverania)</taxon>
    </lineage>
</organism>
<gene>
    <name evidence="2" type="ORF">PRG01_0717500</name>
</gene>
<feature type="compositionally biased region" description="Basic and acidic residues" evidence="1">
    <location>
        <begin position="503"/>
        <end position="531"/>
    </location>
</feature>
<feature type="compositionally biased region" description="Basic and acidic residues" evidence="1">
    <location>
        <begin position="620"/>
        <end position="638"/>
    </location>
</feature>
<dbReference type="Proteomes" id="UP000240500">
    <property type="component" value="Chromosome 7"/>
</dbReference>
<evidence type="ECO:0000313" key="3">
    <source>
        <dbReference type="Proteomes" id="UP000240500"/>
    </source>
</evidence>
<feature type="region of interest" description="Disordered" evidence="1">
    <location>
        <begin position="408"/>
        <end position="433"/>
    </location>
</feature>
<feature type="region of interest" description="Disordered" evidence="1">
    <location>
        <begin position="933"/>
        <end position="953"/>
    </location>
</feature>
<accession>A0A2P9D9Z9</accession>
<dbReference type="EMBL" id="LT969570">
    <property type="protein sequence ID" value="SOV77818.1"/>
    <property type="molecule type" value="Genomic_DNA"/>
</dbReference>
<dbReference type="VEuPathDB" id="PlasmoDB:PRG01_0717500"/>